<protein>
    <recommendedName>
        <fullName evidence="3">AraC family transcriptional regulator</fullName>
    </recommendedName>
</protein>
<gene>
    <name evidence="1" type="ORF">FE784_31665</name>
</gene>
<comment type="caution">
    <text evidence="1">The sequence shown here is derived from an EMBL/GenBank/DDBJ whole genome shotgun (WGS) entry which is preliminary data.</text>
</comment>
<evidence type="ECO:0000313" key="2">
    <source>
        <dbReference type="Proteomes" id="UP000307943"/>
    </source>
</evidence>
<dbReference type="Proteomes" id="UP000307943">
    <property type="component" value="Unassembled WGS sequence"/>
</dbReference>
<evidence type="ECO:0000313" key="1">
    <source>
        <dbReference type="EMBL" id="TNJ62243.1"/>
    </source>
</evidence>
<reference evidence="1 2" key="1">
    <citation type="submission" date="2019-05" db="EMBL/GenBank/DDBJ databases">
        <title>We sequenced the genome of Paenibacillus hemerocallicola KCTC 33185 for further insight into its adaptation and study the phylogeny of Paenibacillus.</title>
        <authorList>
            <person name="Narsing Rao M.P."/>
        </authorList>
    </citation>
    <scope>NUCLEOTIDE SEQUENCE [LARGE SCALE GENOMIC DNA]</scope>
    <source>
        <strain evidence="1 2">KCTC 33185</strain>
    </source>
</reference>
<dbReference type="EMBL" id="VDCQ01000063">
    <property type="protein sequence ID" value="TNJ62243.1"/>
    <property type="molecule type" value="Genomic_DNA"/>
</dbReference>
<dbReference type="OrthoDB" id="9806121at2"/>
<dbReference type="AlphaFoldDB" id="A0A5C4SZU8"/>
<dbReference type="RefSeq" id="WP_139606272.1">
    <property type="nucleotide sequence ID" value="NZ_VDCQ01000063.1"/>
</dbReference>
<organism evidence="1 2">
    <name type="scientific">Paenibacillus hemerocallicola</name>
    <dbReference type="NCBI Taxonomy" id="1172614"/>
    <lineage>
        <taxon>Bacteria</taxon>
        <taxon>Bacillati</taxon>
        <taxon>Bacillota</taxon>
        <taxon>Bacilli</taxon>
        <taxon>Bacillales</taxon>
        <taxon>Paenibacillaceae</taxon>
        <taxon>Paenibacillus</taxon>
    </lineage>
</organism>
<sequence length="68" mass="8042">MTDFFESFHPKIIHVYHRDALFWRQHKQRIVSRPTRLLSFVYAYAGHGVMELDGEPHELGPGYAFQIP</sequence>
<keyword evidence="2" id="KW-1185">Reference proteome</keyword>
<evidence type="ECO:0008006" key="3">
    <source>
        <dbReference type="Google" id="ProtNLM"/>
    </source>
</evidence>
<accession>A0A5C4SZU8</accession>
<name>A0A5C4SZU8_9BACL</name>
<proteinExistence type="predicted"/>